<keyword evidence="3" id="KW-1185">Reference proteome</keyword>
<protein>
    <recommendedName>
        <fullName evidence="1">Arm-like repeat domain-containing protein</fullName>
    </recommendedName>
</protein>
<organism evidence="2 3">
    <name type="scientific">Entomortierella chlamydospora</name>
    <dbReference type="NCBI Taxonomy" id="101097"/>
    <lineage>
        <taxon>Eukaryota</taxon>
        <taxon>Fungi</taxon>
        <taxon>Fungi incertae sedis</taxon>
        <taxon>Mucoromycota</taxon>
        <taxon>Mortierellomycotina</taxon>
        <taxon>Mortierellomycetes</taxon>
        <taxon>Mortierellales</taxon>
        <taxon>Mortierellaceae</taxon>
        <taxon>Entomortierella</taxon>
    </lineage>
</organism>
<feature type="domain" description="Arm-like repeat" evidence="1">
    <location>
        <begin position="1"/>
        <end position="175"/>
    </location>
</feature>
<comment type="caution">
    <text evidence="2">The sequence shown here is derived from an EMBL/GenBank/DDBJ whole genome shotgun (WGS) entry which is preliminary data.</text>
</comment>
<name>A0A9P6STS5_9FUNG</name>
<evidence type="ECO:0000259" key="1">
    <source>
        <dbReference type="Pfam" id="PF23948"/>
    </source>
</evidence>
<accession>A0A9P6STS5</accession>
<dbReference type="InterPro" id="IPR056251">
    <property type="entry name" value="Arm_rpt_dom"/>
</dbReference>
<dbReference type="Pfam" id="PF23948">
    <property type="entry name" value="ARM_5"/>
    <property type="match status" value="1"/>
</dbReference>
<proteinExistence type="predicted"/>
<dbReference type="Proteomes" id="UP000703661">
    <property type="component" value="Unassembled WGS sequence"/>
</dbReference>
<reference evidence="2" key="1">
    <citation type="journal article" date="2020" name="Fungal Divers.">
        <title>Resolving the Mortierellaceae phylogeny through synthesis of multi-gene phylogenetics and phylogenomics.</title>
        <authorList>
            <person name="Vandepol N."/>
            <person name="Liber J."/>
            <person name="Desiro A."/>
            <person name="Na H."/>
            <person name="Kennedy M."/>
            <person name="Barry K."/>
            <person name="Grigoriev I.V."/>
            <person name="Miller A.N."/>
            <person name="O'Donnell K."/>
            <person name="Stajich J.E."/>
            <person name="Bonito G."/>
        </authorList>
    </citation>
    <scope>NUCLEOTIDE SEQUENCE</scope>
    <source>
        <strain evidence="2">NRRL 2769</strain>
    </source>
</reference>
<evidence type="ECO:0000313" key="2">
    <source>
        <dbReference type="EMBL" id="KAG0001549.1"/>
    </source>
</evidence>
<evidence type="ECO:0000313" key="3">
    <source>
        <dbReference type="Proteomes" id="UP000703661"/>
    </source>
</evidence>
<dbReference type="EMBL" id="JAAAID010003028">
    <property type="protein sequence ID" value="KAG0001549.1"/>
    <property type="molecule type" value="Genomic_DNA"/>
</dbReference>
<gene>
    <name evidence="2" type="ORF">BGZ80_006165</name>
</gene>
<sequence length="237" mass="26090">MRRTGKVVQGISGVVSAVKTLDLMGFIEGLQNVQQGLAGAEKVIGLVSDACSNVAELAANGQELLTSLKEGFNFKRKGSWYPALRGLDRLVQEGRFSDFEKLVREAPCQYDPAFRMGVSQRLGEIAANPIWDLNIRKCAVESLRQLYEGDANNGQQVNIKQWILHILGQLAESSKDIMEGPSQELLQEAQSNSSYFKGTTRRDCENNVPALHPIMVTPLPIESPLLDCVQSKVDVES</sequence>
<dbReference type="AlphaFoldDB" id="A0A9P6STS5"/>